<dbReference type="EnsemblMetazoa" id="GPAI006166-RA">
    <property type="protein sequence ID" value="GPAI006166-PA"/>
    <property type="gene ID" value="GPAI006166"/>
</dbReference>
<dbReference type="AlphaFoldDB" id="A0A1A9Z7F1"/>
<reference evidence="3" key="1">
    <citation type="submission" date="2014-03" db="EMBL/GenBank/DDBJ databases">
        <authorList>
            <person name="Aksoy S."/>
            <person name="Warren W."/>
            <person name="Wilson R.K."/>
        </authorList>
    </citation>
    <scope>NUCLEOTIDE SEQUENCE [LARGE SCALE GENOMIC DNA]</scope>
    <source>
        <strain evidence="3">IAEA</strain>
    </source>
</reference>
<feature type="region of interest" description="Disordered" evidence="1">
    <location>
        <begin position="137"/>
        <end position="156"/>
    </location>
</feature>
<reference evidence="2" key="2">
    <citation type="submission" date="2020-05" db="UniProtKB">
        <authorList>
            <consortium name="EnsemblMetazoa"/>
        </authorList>
    </citation>
    <scope>IDENTIFICATION</scope>
    <source>
        <strain evidence="2">IAEA</strain>
    </source>
</reference>
<protein>
    <submittedName>
        <fullName evidence="2">Uncharacterized protein</fullName>
    </submittedName>
</protein>
<evidence type="ECO:0000313" key="3">
    <source>
        <dbReference type="Proteomes" id="UP000092445"/>
    </source>
</evidence>
<accession>A0A1A9Z7F1</accession>
<evidence type="ECO:0000256" key="1">
    <source>
        <dbReference type="SAM" id="MobiDB-lite"/>
    </source>
</evidence>
<evidence type="ECO:0000313" key="2">
    <source>
        <dbReference type="EnsemblMetazoa" id="GPAI006166-PA"/>
    </source>
</evidence>
<proteinExistence type="predicted"/>
<keyword evidence="3" id="KW-1185">Reference proteome</keyword>
<dbReference type="VEuPathDB" id="VectorBase:GPAI006166"/>
<dbReference type="Proteomes" id="UP000092445">
    <property type="component" value="Unassembled WGS sequence"/>
</dbReference>
<name>A0A1A9Z7F1_GLOPL</name>
<organism evidence="2 3">
    <name type="scientific">Glossina pallidipes</name>
    <name type="common">Tsetse fly</name>
    <dbReference type="NCBI Taxonomy" id="7398"/>
    <lineage>
        <taxon>Eukaryota</taxon>
        <taxon>Metazoa</taxon>
        <taxon>Ecdysozoa</taxon>
        <taxon>Arthropoda</taxon>
        <taxon>Hexapoda</taxon>
        <taxon>Insecta</taxon>
        <taxon>Pterygota</taxon>
        <taxon>Neoptera</taxon>
        <taxon>Endopterygota</taxon>
        <taxon>Diptera</taxon>
        <taxon>Brachycera</taxon>
        <taxon>Muscomorpha</taxon>
        <taxon>Hippoboscoidea</taxon>
        <taxon>Glossinidae</taxon>
        <taxon>Glossina</taxon>
    </lineage>
</organism>
<sequence length="256" mass="27024">MQQCHMSLIVNVNTKLKDAFSTTYGRASSFDLKDEDLSGRHADLIKSMDPENPQYSRRHQHSWDNRVGTGINMVASVSTLSCFQAIFVNSFSRKYSNSKMFEYSMKTLLSFFLNKLANGHVITQLSKADALILDANSSGTTTSSSPTSQPAIASSGPSASGSVSIASCISSLPSSSIPKSASAPHPSPPPTSKAPSALTFKACRAVALVAARVIIAPSKKPLDILNKGQLLSTCCIGTGGFSKVALGSTVVITQSE</sequence>